<dbReference type="Proteomes" id="UP000195402">
    <property type="component" value="Unassembled WGS sequence"/>
</dbReference>
<evidence type="ECO:0000256" key="5">
    <source>
        <dbReference type="ARBA" id="ARBA00022833"/>
    </source>
</evidence>
<dbReference type="GO" id="GO:0008270">
    <property type="term" value="F:zinc ion binding"/>
    <property type="evidence" value="ECO:0007669"/>
    <property type="project" value="UniProtKB-KW"/>
</dbReference>
<feature type="region of interest" description="Disordered" evidence="10">
    <location>
        <begin position="171"/>
        <end position="193"/>
    </location>
</feature>
<feature type="domain" description="C2H2-type" evidence="11">
    <location>
        <begin position="73"/>
        <end position="100"/>
    </location>
</feature>
<dbReference type="GO" id="GO:0005634">
    <property type="term" value="C:nucleus"/>
    <property type="evidence" value="ECO:0007669"/>
    <property type="project" value="UniProtKB-SubCell"/>
</dbReference>
<comment type="subcellular location">
    <subcellularLocation>
        <location evidence="1">Nucleus</location>
    </subcellularLocation>
</comment>
<dbReference type="SMART" id="SM00355">
    <property type="entry name" value="ZnF_C2H2"/>
    <property type="match status" value="2"/>
</dbReference>
<keyword evidence="6" id="KW-0805">Transcription regulation</keyword>
<dbReference type="OrthoDB" id="9411774at2759"/>
<evidence type="ECO:0000259" key="11">
    <source>
        <dbReference type="PROSITE" id="PS50157"/>
    </source>
</evidence>
<evidence type="ECO:0000256" key="1">
    <source>
        <dbReference type="ARBA" id="ARBA00004123"/>
    </source>
</evidence>
<sequence>MKSSKTEEESTSLKRMRGMAKCLMLLKAAHHGEDLKKTITTTTNTAGTNHDDELMIMMKEDSLSSSPRSSRIFECQTCKRQFPSFQALGGHRASHKKPRLMIGGGGGGGEDSKLDETQIMKNLDFSMKSSITHECTICGQEFTIGQALGGHMRRHRNAKREGLILPAAMISPTSSTHHPLPPPPLMDPEEEDQGPPVVVVLKNKKKQSDDDDHHHENKRFSCWDLNLSPPPSESTITDDDDEVQFDDHHQFHHNDQMIMSTHESMFSKSILDSMLTNFLPDHHQ</sequence>
<feature type="domain" description="C2H2-type" evidence="11">
    <location>
        <begin position="133"/>
        <end position="160"/>
    </location>
</feature>
<evidence type="ECO:0000256" key="8">
    <source>
        <dbReference type="ARBA" id="ARBA00023242"/>
    </source>
</evidence>
<accession>A0A200R6F0</accession>
<dbReference type="InParanoid" id="A0A200R6F0"/>
<proteinExistence type="predicted"/>
<dbReference type="PANTHER" id="PTHR26374">
    <property type="entry name" value="ZINC FINGER PROTEIN ZAT5"/>
    <property type="match status" value="1"/>
</dbReference>
<reference evidence="12 13" key="1">
    <citation type="journal article" date="2017" name="Mol. Plant">
        <title>The Genome of Medicinal Plant Macleaya cordata Provides New Insights into Benzylisoquinoline Alkaloids Metabolism.</title>
        <authorList>
            <person name="Liu X."/>
            <person name="Liu Y."/>
            <person name="Huang P."/>
            <person name="Ma Y."/>
            <person name="Qing Z."/>
            <person name="Tang Q."/>
            <person name="Cao H."/>
            <person name="Cheng P."/>
            <person name="Zheng Y."/>
            <person name="Yuan Z."/>
            <person name="Zhou Y."/>
            <person name="Liu J."/>
            <person name="Tang Z."/>
            <person name="Zhuo Y."/>
            <person name="Zhang Y."/>
            <person name="Yu L."/>
            <person name="Huang J."/>
            <person name="Yang P."/>
            <person name="Peng Q."/>
            <person name="Zhang J."/>
            <person name="Jiang W."/>
            <person name="Zhang Z."/>
            <person name="Lin K."/>
            <person name="Ro D.K."/>
            <person name="Chen X."/>
            <person name="Xiong X."/>
            <person name="Shang Y."/>
            <person name="Huang S."/>
            <person name="Zeng J."/>
        </authorList>
    </citation>
    <scope>NUCLEOTIDE SEQUENCE [LARGE SCALE GENOMIC DNA]</scope>
    <source>
        <strain evidence="13">cv. BLH2017</strain>
        <tissue evidence="12">Root</tissue>
    </source>
</reference>
<keyword evidence="5" id="KW-0862">Zinc</keyword>
<evidence type="ECO:0000313" key="12">
    <source>
        <dbReference type="EMBL" id="OVA18297.1"/>
    </source>
</evidence>
<dbReference type="SUPFAM" id="SSF57667">
    <property type="entry name" value="beta-beta-alpha zinc fingers"/>
    <property type="match status" value="1"/>
</dbReference>
<feature type="region of interest" description="Disordered" evidence="10">
    <location>
        <begin position="205"/>
        <end position="239"/>
    </location>
</feature>
<dbReference type="Pfam" id="PF13912">
    <property type="entry name" value="zf-C2H2_6"/>
    <property type="match status" value="2"/>
</dbReference>
<evidence type="ECO:0000256" key="7">
    <source>
        <dbReference type="ARBA" id="ARBA00023163"/>
    </source>
</evidence>
<comment type="caution">
    <text evidence="12">The sequence shown here is derived from an EMBL/GenBank/DDBJ whole genome shotgun (WGS) entry which is preliminary data.</text>
</comment>
<protein>
    <submittedName>
        <fullName evidence="12">Zinc finger protein</fullName>
    </submittedName>
</protein>
<dbReference type="STRING" id="56857.A0A200R6F0"/>
<dbReference type="PROSITE" id="PS50157">
    <property type="entry name" value="ZINC_FINGER_C2H2_2"/>
    <property type="match status" value="2"/>
</dbReference>
<keyword evidence="13" id="KW-1185">Reference proteome</keyword>
<evidence type="ECO:0000256" key="4">
    <source>
        <dbReference type="ARBA" id="ARBA00022771"/>
    </source>
</evidence>
<gene>
    <name evidence="12" type="ORF">BVC80_1835g733</name>
</gene>
<dbReference type="AlphaFoldDB" id="A0A200R6F0"/>
<dbReference type="InterPro" id="IPR036236">
    <property type="entry name" value="Znf_C2H2_sf"/>
</dbReference>
<organism evidence="12 13">
    <name type="scientific">Macleaya cordata</name>
    <name type="common">Five-seeded plume-poppy</name>
    <name type="synonym">Bocconia cordata</name>
    <dbReference type="NCBI Taxonomy" id="56857"/>
    <lineage>
        <taxon>Eukaryota</taxon>
        <taxon>Viridiplantae</taxon>
        <taxon>Streptophyta</taxon>
        <taxon>Embryophyta</taxon>
        <taxon>Tracheophyta</taxon>
        <taxon>Spermatophyta</taxon>
        <taxon>Magnoliopsida</taxon>
        <taxon>Ranunculales</taxon>
        <taxon>Papaveraceae</taxon>
        <taxon>Papaveroideae</taxon>
        <taxon>Macleaya</taxon>
    </lineage>
</organism>
<evidence type="ECO:0000256" key="3">
    <source>
        <dbReference type="ARBA" id="ARBA00022737"/>
    </source>
</evidence>
<feature type="compositionally biased region" description="Basic and acidic residues" evidence="10">
    <location>
        <begin position="206"/>
        <end position="221"/>
    </location>
</feature>
<dbReference type="EMBL" id="MVGT01000437">
    <property type="protein sequence ID" value="OVA18297.1"/>
    <property type="molecule type" value="Genomic_DNA"/>
</dbReference>
<dbReference type="InterPro" id="IPR013087">
    <property type="entry name" value="Znf_C2H2_type"/>
</dbReference>
<feature type="region of interest" description="Disordered" evidence="10">
    <location>
        <begin position="89"/>
        <end position="112"/>
    </location>
</feature>
<evidence type="ECO:0000256" key="10">
    <source>
        <dbReference type="SAM" id="MobiDB-lite"/>
    </source>
</evidence>
<keyword evidence="7" id="KW-0804">Transcription</keyword>
<evidence type="ECO:0000256" key="6">
    <source>
        <dbReference type="ARBA" id="ARBA00023015"/>
    </source>
</evidence>
<dbReference type="PANTHER" id="PTHR26374:SF456">
    <property type="entry name" value="ZINC FINGER PROTEIN ZAT5-LIKE"/>
    <property type="match status" value="1"/>
</dbReference>
<keyword evidence="2" id="KW-0479">Metal-binding</keyword>
<dbReference type="Gene3D" id="3.30.160.60">
    <property type="entry name" value="Classic Zinc Finger"/>
    <property type="match status" value="1"/>
</dbReference>
<dbReference type="PROSITE" id="PS00028">
    <property type="entry name" value="ZINC_FINGER_C2H2_1"/>
    <property type="match status" value="2"/>
</dbReference>
<evidence type="ECO:0000256" key="2">
    <source>
        <dbReference type="ARBA" id="ARBA00022723"/>
    </source>
</evidence>
<keyword evidence="3" id="KW-0677">Repeat</keyword>
<keyword evidence="8" id="KW-0539">Nucleus</keyword>
<name>A0A200R6F0_MACCD</name>
<evidence type="ECO:0000313" key="13">
    <source>
        <dbReference type="Proteomes" id="UP000195402"/>
    </source>
</evidence>
<evidence type="ECO:0000256" key="9">
    <source>
        <dbReference type="PROSITE-ProRule" id="PRU00042"/>
    </source>
</evidence>
<keyword evidence="4 9" id="KW-0863">Zinc-finger</keyword>